<organism evidence="7 8">
    <name type="scientific">Euzebya pacifica</name>
    <dbReference type="NCBI Taxonomy" id="1608957"/>
    <lineage>
        <taxon>Bacteria</taxon>
        <taxon>Bacillati</taxon>
        <taxon>Actinomycetota</taxon>
        <taxon>Nitriliruptoria</taxon>
        <taxon>Euzebyales</taxon>
    </lineage>
</organism>
<dbReference type="PANTHER" id="PTHR34858:SF1">
    <property type="entry name" value="CYSO-CYSTEINE PEPTIDASE"/>
    <property type="match status" value="1"/>
</dbReference>
<gene>
    <name evidence="7" type="ORF">DVS28_a1369</name>
</gene>
<sequence>MNGTLDLPPHIRDEMVAHARSDTPFETCGLLATDAEGRIAGHWPVPNADRSMTWFRMEPKAQLKAMREMDDEDLEWAAIWHCHTHTEAYPSPTDIEQSAYWPGIVAIIVSLQDPEPVIRAYDITDGQVSERVLTVAQEAQPQGPR</sequence>
<evidence type="ECO:0000256" key="1">
    <source>
        <dbReference type="ARBA" id="ARBA00022670"/>
    </source>
</evidence>
<evidence type="ECO:0000256" key="4">
    <source>
        <dbReference type="ARBA" id="ARBA00022833"/>
    </source>
</evidence>
<dbReference type="InterPro" id="IPR000555">
    <property type="entry name" value="JAMM/MPN+_dom"/>
</dbReference>
<dbReference type="CDD" id="cd08070">
    <property type="entry name" value="MPN_like"/>
    <property type="match status" value="1"/>
</dbReference>
<evidence type="ECO:0000256" key="2">
    <source>
        <dbReference type="ARBA" id="ARBA00022723"/>
    </source>
</evidence>
<evidence type="ECO:0000256" key="5">
    <source>
        <dbReference type="ARBA" id="ARBA00023049"/>
    </source>
</evidence>
<dbReference type="AlphaFoldDB" id="A0A346XV21"/>
<keyword evidence="1" id="KW-0645">Protease</keyword>
<keyword evidence="5" id="KW-0482">Metalloprotease</keyword>
<dbReference type="SMART" id="SM00232">
    <property type="entry name" value="JAB_MPN"/>
    <property type="match status" value="1"/>
</dbReference>
<keyword evidence="2" id="KW-0479">Metal-binding</keyword>
<name>A0A346XV21_9ACTN</name>
<dbReference type="Pfam" id="PF14464">
    <property type="entry name" value="Prok-JAB"/>
    <property type="match status" value="1"/>
</dbReference>
<dbReference type="GO" id="GO:0006508">
    <property type="term" value="P:proteolysis"/>
    <property type="evidence" value="ECO:0007669"/>
    <property type="project" value="UniProtKB-KW"/>
</dbReference>
<evidence type="ECO:0000256" key="3">
    <source>
        <dbReference type="ARBA" id="ARBA00022801"/>
    </source>
</evidence>
<keyword evidence="3" id="KW-0378">Hydrolase</keyword>
<dbReference type="PANTHER" id="PTHR34858">
    <property type="entry name" value="CYSO-CYSTEINE PEPTIDASE"/>
    <property type="match status" value="1"/>
</dbReference>
<evidence type="ECO:0000259" key="6">
    <source>
        <dbReference type="SMART" id="SM00232"/>
    </source>
</evidence>
<evidence type="ECO:0000313" key="7">
    <source>
        <dbReference type="EMBL" id="AXV06068.1"/>
    </source>
</evidence>
<accession>A0A346XV21</accession>
<dbReference type="EMBL" id="CP031165">
    <property type="protein sequence ID" value="AXV06068.1"/>
    <property type="molecule type" value="Genomic_DNA"/>
</dbReference>
<proteinExistence type="predicted"/>
<reference evidence="7 8" key="1">
    <citation type="submission" date="2018-09" db="EMBL/GenBank/DDBJ databases">
        <title>Complete genome sequence of Euzebya sp. DY32-46 isolated from seawater of Pacific Ocean.</title>
        <authorList>
            <person name="Xu L."/>
            <person name="Wu Y.-H."/>
            <person name="Xu X.-W."/>
        </authorList>
    </citation>
    <scope>NUCLEOTIDE SEQUENCE [LARGE SCALE GENOMIC DNA]</scope>
    <source>
        <strain evidence="7 8">DY32-46</strain>
    </source>
</reference>
<dbReference type="Proteomes" id="UP000264006">
    <property type="component" value="Chromosome"/>
</dbReference>
<dbReference type="Gene3D" id="3.40.140.10">
    <property type="entry name" value="Cytidine Deaminase, domain 2"/>
    <property type="match status" value="1"/>
</dbReference>
<dbReference type="KEGG" id="euz:DVS28_a1369"/>
<dbReference type="InterPro" id="IPR028090">
    <property type="entry name" value="JAB_dom_prok"/>
</dbReference>
<keyword evidence="4" id="KW-0862">Zinc</keyword>
<dbReference type="OrthoDB" id="3196553at2"/>
<dbReference type="GO" id="GO:0008235">
    <property type="term" value="F:metalloexopeptidase activity"/>
    <property type="evidence" value="ECO:0007669"/>
    <property type="project" value="TreeGrafter"/>
</dbReference>
<dbReference type="SUPFAM" id="SSF102712">
    <property type="entry name" value="JAB1/MPN domain"/>
    <property type="match status" value="1"/>
</dbReference>
<keyword evidence="8" id="KW-1185">Reference proteome</keyword>
<feature type="domain" description="JAB1/MPN/MOV34 metalloenzyme" evidence="6">
    <location>
        <begin position="4"/>
        <end position="138"/>
    </location>
</feature>
<dbReference type="GO" id="GO:0008270">
    <property type="term" value="F:zinc ion binding"/>
    <property type="evidence" value="ECO:0007669"/>
    <property type="project" value="TreeGrafter"/>
</dbReference>
<dbReference type="InterPro" id="IPR051929">
    <property type="entry name" value="VirAsm_ModProt"/>
</dbReference>
<evidence type="ECO:0000313" key="8">
    <source>
        <dbReference type="Proteomes" id="UP000264006"/>
    </source>
</evidence>
<protein>
    <submittedName>
        <fullName evidence="7">Mec</fullName>
    </submittedName>
</protein>